<name>G5ABP6_PHYSP</name>
<keyword evidence="2" id="KW-1185">Reference proteome</keyword>
<evidence type="ECO:0000313" key="1">
    <source>
        <dbReference type="EMBL" id="EGZ06771.1"/>
    </source>
</evidence>
<protein>
    <recommendedName>
        <fullName evidence="3">F-box domain-containing protein</fullName>
    </recommendedName>
</protein>
<evidence type="ECO:0000313" key="2">
    <source>
        <dbReference type="Proteomes" id="UP000002640"/>
    </source>
</evidence>
<dbReference type="KEGG" id="psoj:PHYSODRAFT_340966"/>
<dbReference type="RefSeq" id="XP_009537535.1">
    <property type="nucleotide sequence ID" value="XM_009539240.1"/>
</dbReference>
<organism evidence="1 2">
    <name type="scientific">Phytophthora sojae (strain P6497)</name>
    <name type="common">Soybean stem and root rot agent</name>
    <name type="synonym">Phytophthora megasperma f. sp. glycines</name>
    <dbReference type="NCBI Taxonomy" id="1094619"/>
    <lineage>
        <taxon>Eukaryota</taxon>
        <taxon>Sar</taxon>
        <taxon>Stramenopiles</taxon>
        <taxon>Oomycota</taxon>
        <taxon>Peronosporomycetes</taxon>
        <taxon>Peronosporales</taxon>
        <taxon>Peronosporaceae</taxon>
        <taxon>Phytophthora</taxon>
    </lineage>
</organism>
<accession>G5ABP6</accession>
<proteinExistence type="predicted"/>
<dbReference type="Proteomes" id="UP000002640">
    <property type="component" value="Unassembled WGS sequence"/>
</dbReference>
<dbReference type="Gene3D" id="2.60.120.200">
    <property type="match status" value="1"/>
</dbReference>
<gene>
    <name evidence="1" type="ORF">PHYSODRAFT_340966</name>
</gene>
<dbReference type="GeneID" id="20648004"/>
<evidence type="ECO:0008006" key="3">
    <source>
        <dbReference type="Google" id="ProtNLM"/>
    </source>
</evidence>
<dbReference type="EMBL" id="JH159163">
    <property type="protein sequence ID" value="EGZ06771.1"/>
    <property type="molecule type" value="Genomic_DNA"/>
</dbReference>
<reference evidence="1 2" key="1">
    <citation type="journal article" date="2006" name="Science">
        <title>Phytophthora genome sequences uncover evolutionary origins and mechanisms of pathogenesis.</title>
        <authorList>
            <person name="Tyler B.M."/>
            <person name="Tripathy S."/>
            <person name="Zhang X."/>
            <person name="Dehal P."/>
            <person name="Jiang R.H."/>
            <person name="Aerts A."/>
            <person name="Arredondo F.D."/>
            <person name="Baxter L."/>
            <person name="Bensasson D."/>
            <person name="Beynon J.L."/>
            <person name="Chapman J."/>
            <person name="Damasceno C.M."/>
            <person name="Dorrance A.E."/>
            <person name="Dou D."/>
            <person name="Dickerman A.W."/>
            <person name="Dubchak I.L."/>
            <person name="Garbelotto M."/>
            <person name="Gijzen M."/>
            <person name="Gordon S.G."/>
            <person name="Govers F."/>
            <person name="Grunwald N.J."/>
            <person name="Huang W."/>
            <person name="Ivors K.L."/>
            <person name="Jones R.W."/>
            <person name="Kamoun S."/>
            <person name="Krampis K."/>
            <person name="Lamour K.H."/>
            <person name="Lee M.K."/>
            <person name="McDonald W.H."/>
            <person name="Medina M."/>
            <person name="Meijer H.J."/>
            <person name="Nordberg E.K."/>
            <person name="Maclean D.J."/>
            <person name="Ospina-Giraldo M.D."/>
            <person name="Morris P.F."/>
            <person name="Phuntumart V."/>
            <person name="Putnam N.H."/>
            <person name="Rash S."/>
            <person name="Rose J.K."/>
            <person name="Sakihama Y."/>
            <person name="Salamov A.A."/>
            <person name="Savidor A."/>
            <person name="Scheuring C.F."/>
            <person name="Smith B.M."/>
            <person name="Sobral B.W."/>
            <person name="Terry A."/>
            <person name="Torto-Alalibo T.A."/>
            <person name="Win J."/>
            <person name="Xu Z."/>
            <person name="Zhang H."/>
            <person name="Grigoriev I.V."/>
            <person name="Rokhsar D.S."/>
            <person name="Boore J.L."/>
        </authorList>
    </citation>
    <scope>NUCLEOTIDE SEQUENCE [LARGE SCALE GENOMIC DNA]</scope>
    <source>
        <strain evidence="1 2">P6497</strain>
    </source>
</reference>
<sequence length="291" mass="33436">MRPELMPSDVLEAVLAFLTGFDTFTLSHASPECLSWLSDPEFWQERLHGQSAADAQGPPWMKDLKGSARRLRFRMKGIVQRDLEQHWKRKYMLERSVYFRGMGSQDFIYRRQRGPYAFTWSTMCPPSRDSRDPWLLYGLDCDDMGDDRWQPVVVDSKCNLYCSLLEGKTMVAAKLMTNRWHHLALSSEREKHVQQVYVDGVQVHSATGERRREWTRMAYQQIGTGHIVAGDGDFPYPGYSGAYDFRGLVDGFPVWRGVLSVMEVEELARGGTLPYREVWASIGVGAMYPTS</sequence>
<dbReference type="Pfam" id="PF13385">
    <property type="entry name" value="Laminin_G_3"/>
    <property type="match status" value="1"/>
</dbReference>
<dbReference type="AlphaFoldDB" id="G5ABP6"/>
<dbReference type="SUPFAM" id="SSF49899">
    <property type="entry name" value="Concanavalin A-like lectins/glucanases"/>
    <property type="match status" value="1"/>
</dbReference>
<dbReference type="InterPro" id="IPR013320">
    <property type="entry name" value="ConA-like_dom_sf"/>
</dbReference>
<dbReference type="InParanoid" id="G5ABP6"/>